<dbReference type="Proteomes" id="UP000663829">
    <property type="component" value="Unassembled WGS sequence"/>
</dbReference>
<name>A0A814W7K0_9BILA</name>
<organism evidence="2 5">
    <name type="scientific">Didymodactylos carnosus</name>
    <dbReference type="NCBI Taxonomy" id="1234261"/>
    <lineage>
        <taxon>Eukaryota</taxon>
        <taxon>Metazoa</taxon>
        <taxon>Spiralia</taxon>
        <taxon>Gnathifera</taxon>
        <taxon>Rotifera</taxon>
        <taxon>Eurotatoria</taxon>
        <taxon>Bdelloidea</taxon>
        <taxon>Philodinida</taxon>
        <taxon>Philodinidae</taxon>
        <taxon>Didymodactylos</taxon>
    </lineage>
</organism>
<dbReference type="Proteomes" id="UP000677228">
    <property type="component" value="Unassembled WGS sequence"/>
</dbReference>
<evidence type="ECO:0000313" key="2">
    <source>
        <dbReference type="EMBL" id="CAF1198523.1"/>
    </source>
</evidence>
<dbReference type="EMBL" id="CAJNOQ010008487">
    <property type="protein sequence ID" value="CAF1198523.1"/>
    <property type="molecule type" value="Genomic_DNA"/>
</dbReference>
<evidence type="ECO:0000313" key="1">
    <source>
        <dbReference type="EMBL" id="CAF0788132.1"/>
    </source>
</evidence>
<dbReference type="Proteomes" id="UP000681722">
    <property type="component" value="Unassembled WGS sequence"/>
</dbReference>
<protein>
    <submittedName>
        <fullName evidence="2">Uncharacterized protein</fullName>
    </submittedName>
</protein>
<sequence>MALDFKSHYNMNALKVCVKFTNTTSVIIVQLKQSSLLSSPSKTDVNQYVYKQVKLPSITNVKQIQAQLYHSNMLKFEVPLYS</sequence>
<dbReference type="EMBL" id="CAJNOK010001010">
    <property type="protein sequence ID" value="CAF0788132.1"/>
    <property type="molecule type" value="Genomic_DNA"/>
</dbReference>
<keyword evidence="5" id="KW-1185">Reference proteome</keyword>
<evidence type="ECO:0000313" key="3">
    <source>
        <dbReference type="EMBL" id="CAF3570524.1"/>
    </source>
</evidence>
<reference evidence="2" key="1">
    <citation type="submission" date="2021-02" db="EMBL/GenBank/DDBJ databases">
        <authorList>
            <person name="Nowell W R."/>
        </authorList>
    </citation>
    <scope>NUCLEOTIDE SEQUENCE</scope>
</reference>
<proteinExistence type="predicted"/>
<dbReference type="EMBL" id="CAJOBC010008488">
    <property type="protein sequence ID" value="CAF3963133.1"/>
    <property type="molecule type" value="Genomic_DNA"/>
</dbReference>
<dbReference type="EMBL" id="CAJOBA010001010">
    <property type="protein sequence ID" value="CAF3570524.1"/>
    <property type="molecule type" value="Genomic_DNA"/>
</dbReference>
<gene>
    <name evidence="2" type="ORF">GPM918_LOCUS23595</name>
    <name evidence="1" type="ORF">OVA965_LOCUS3989</name>
    <name evidence="4" type="ORF">SRO942_LOCUS23594</name>
    <name evidence="3" type="ORF">TMI583_LOCUS3987</name>
</gene>
<dbReference type="AlphaFoldDB" id="A0A814W7K0"/>
<evidence type="ECO:0000313" key="4">
    <source>
        <dbReference type="EMBL" id="CAF3963133.1"/>
    </source>
</evidence>
<dbReference type="Proteomes" id="UP000682733">
    <property type="component" value="Unassembled WGS sequence"/>
</dbReference>
<accession>A0A814W7K0</accession>
<comment type="caution">
    <text evidence="2">The sequence shown here is derived from an EMBL/GenBank/DDBJ whole genome shotgun (WGS) entry which is preliminary data.</text>
</comment>
<evidence type="ECO:0000313" key="5">
    <source>
        <dbReference type="Proteomes" id="UP000663829"/>
    </source>
</evidence>